<gene>
    <name evidence="2" type="ORF">C8J25_106100</name>
</gene>
<dbReference type="GO" id="GO:0016491">
    <property type="term" value="F:oxidoreductase activity"/>
    <property type="evidence" value="ECO:0007669"/>
    <property type="project" value="InterPro"/>
</dbReference>
<dbReference type="InterPro" id="IPR023210">
    <property type="entry name" value="NADP_OxRdtase_dom"/>
</dbReference>
<dbReference type="PANTHER" id="PTHR42686:SF1">
    <property type="entry name" value="GH17980P-RELATED"/>
    <property type="match status" value="1"/>
</dbReference>
<sequence length="349" mass="37305">MPISPNMCIASRPVGGTGLSVAELGFGSATLGNLYDPVSDADAQAAIAAGLEAGLRYFDTAPHYGRGLSERRLGDGLRQQRDVTVSTKVGRLMMPDASIGDDCERDGFRSPMPFRMHHDYSHDGILRSHDHSLQRLGLARIDLLYVHDIGQRTHGEAAARYWEQLTAGGGLRALDRLRTEGLISGFGVGVNEIAICLDVMREMPIDVILLAGRYTLLEQDALDALFPACAEAGTSIVIGGPYNSGILATGTKAGGPLHHDYAAAPDGVIAKVRAIEAVADRHAVRLPAAALRFCLAHPRVASVIPGLGSAQRVAETLDLYHEVIPDDFWLELCHLNLLREDAPVPVAAA</sequence>
<dbReference type="InterPro" id="IPR036812">
    <property type="entry name" value="NAD(P)_OxRdtase_dom_sf"/>
</dbReference>
<dbReference type="EMBL" id="QAYE01000006">
    <property type="protein sequence ID" value="PTW45849.1"/>
    <property type="molecule type" value="Genomic_DNA"/>
</dbReference>
<dbReference type="Proteomes" id="UP000244013">
    <property type="component" value="Unassembled WGS sequence"/>
</dbReference>
<dbReference type="InterPro" id="IPR020471">
    <property type="entry name" value="AKR"/>
</dbReference>
<name>A0A2T5U2W3_9SPHN</name>
<comment type="caution">
    <text evidence="2">The sequence shown here is derived from an EMBL/GenBank/DDBJ whole genome shotgun (WGS) entry which is preliminary data.</text>
</comment>
<evidence type="ECO:0000313" key="3">
    <source>
        <dbReference type="Proteomes" id="UP000244013"/>
    </source>
</evidence>
<dbReference type="AlphaFoldDB" id="A0A2T5U2W3"/>
<evidence type="ECO:0000259" key="1">
    <source>
        <dbReference type="Pfam" id="PF00248"/>
    </source>
</evidence>
<dbReference type="GO" id="GO:0005829">
    <property type="term" value="C:cytosol"/>
    <property type="evidence" value="ECO:0007669"/>
    <property type="project" value="TreeGrafter"/>
</dbReference>
<reference evidence="2 3" key="1">
    <citation type="submission" date="2018-04" db="EMBL/GenBank/DDBJ databases">
        <title>Genomic Encyclopedia of Type Strains, Phase III (KMG-III): the genomes of soil and plant-associated and newly described type strains.</title>
        <authorList>
            <person name="Whitman W."/>
        </authorList>
    </citation>
    <scope>NUCLEOTIDE SEQUENCE [LARGE SCALE GENOMIC DNA]</scope>
    <source>
        <strain evidence="2 3">MA-olki</strain>
    </source>
</reference>
<evidence type="ECO:0000313" key="2">
    <source>
        <dbReference type="EMBL" id="PTW45849.1"/>
    </source>
</evidence>
<dbReference type="SUPFAM" id="SSF51430">
    <property type="entry name" value="NAD(P)-linked oxidoreductase"/>
    <property type="match status" value="1"/>
</dbReference>
<dbReference type="Pfam" id="PF00248">
    <property type="entry name" value="Aldo_ket_red"/>
    <property type="match status" value="1"/>
</dbReference>
<proteinExistence type="predicted"/>
<accession>A0A2T5U2W3</accession>
<dbReference type="PANTHER" id="PTHR42686">
    <property type="entry name" value="GH17980P-RELATED"/>
    <property type="match status" value="1"/>
</dbReference>
<dbReference type="Gene3D" id="3.20.20.100">
    <property type="entry name" value="NADP-dependent oxidoreductase domain"/>
    <property type="match status" value="1"/>
</dbReference>
<organism evidence="2 3">
    <name type="scientific">Sphingomonas faeni</name>
    <dbReference type="NCBI Taxonomy" id="185950"/>
    <lineage>
        <taxon>Bacteria</taxon>
        <taxon>Pseudomonadati</taxon>
        <taxon>Pseudomonadota</taxon>
        <taxon>Alphaproteobacteria</taxon>
        <taxon>Sphingomonadales</taxon>
        <taxon>Sphingomonadaceae</taxon>
        <taxon>Sphingomonas</taxon>
    </lineage>
</organism>
<protein>
    <submittedName>
        <fullName evidence="2">D-threo-aldose 1-dehydrogenase</fullName>
    </submittedName>
</protein>
<feature type="domain" description="NADP-dependent oxidoreductase" evidence="1">
    <location>
        <begin position="23"/>
        <end position="330"/>
    </location>
</feature>